<dbReference type="PANTHER" id="PTHR42964:SF1">
    <property type="entry name" value="POLYKETIDE BIOSYNTHESIS ENOYL-COA HYDRATASE PKSH-RELATED"/>
    <property type="match status" value="1"/>
</dbReference>
<reference evidence="2 3" key="1">
    <citation type="submission" date="2019-11" db="EMBL/GenBank/DDBJ databases">
        <title>Gordonia sp. nov., a novel actinobacterium isolated from mangrove soil in Hainan.</title>
        <authorList>
            <person name="Huang X."/>
            <person name="Xie Y."/>
            <person name="Chu X."/>
            <person name="Xiao K."/>
        </authorList>
    </citation>
    <scope>NUCLEOTIDE SEQUENCE [LARGE SCALE GENOMIC DNA]</scope>
    <source>
        <strain evidence="2 3">HNM0687</strain>
    </source>
</reference>
<dbReference type="EMBL" id="WMBR01000005">
    <property type="protein sequence ID" value="MXP23460.1"/>
    <property type="molecule type" value="Genomic_DNA"/>
</dbReference>
<organism evidence="2 3">
    <name type="scientific">Gordonia mangrovi</name>
    <dbReference type="NCBI Taxonomy" id="2665643"/>
    <lineage>
        <taxon>Bacteria</taxon>
        <taxon>Bacillati</taxon>
        <taxon>Actinomycetota</taxon>
        <taxon>Actinomycetes</taxon>
        <taxon>Mycobacteriales</taxon>
        <taxon>Gordoniaceae</taxon>
        <taxon>Gordonia</taxon>
    </lineage>
</organism>
<dbReference type="Gene3D" id="1.10.12.10">
    <property type="entry name" value="Lyase 2-enoyl-coa Hydratase, Chain A, domain 2"/>
    <property type="match status" value="1"/>
</dbReference>
<dbReference type="GO" id="GO:0003824">
    <property type="term" value="F:catalytic activity"/>
    <property type="evidence" value="ECO:0007669"/>
    <property type="project" value="UniProtKB-ARBA"/>
</dbReference>
<dbReference type="InterPro" id="IPR051683">
    <property type="entry name" value="Enoyl-CoA_Hydratase/Isomerase"/>
</dbReference>
<sequence>MTLGERGTGFAVTSAPEEAPAALVDTVVDGAVLSLVLDSQHNRNALSRQLLRELLDGLRRADADPDVKVVLIRHRGPVFCSGADLSEASSNDDEEAPRTMVAVQRAILELDKPVVVRVDGAVRAGGIGIVGAADIAIAATTSSYALTEVRLGLTPAVISLTLLPRMRPRDAEYAFLTAEKFTGSEAAEYGLVTRAVAPEELDAEIEKVCRQLSLGHPQGLRETKRLLVADLLSRFDRSGDELTTLSARLFASDAAKDAMQQFLSKAKKTVPAHTEK</sequence>
<dbReference type="SUPFAM" id="SSF52096">
    <property type="entry name" value="ClpP/crotonase"/>
    <property type="match status" value="1"/>
</dbReference>
<proteinExistence type="inferred from homology"/>
<evidence type="ECO:0000256" key="1">
    <source>
        <dbReference type="ARBA" id="ARBA00005254"/>
    </source>
</evidence>
<dbReference type="RefSeq" id="WP_160903616.1">
    <property type="nucleotide sequence ID" value="NZ_CP102850.1"/>
</dbReference>
<dbReference type="Gene3D" id="3.90.226.10">
    <property type="entry name" value="2-enoyl-CoA Hydratase, Chain A, domain 1"/>
    <property type="match status" value="1"/>
</dbReference>
<comment type="caution">
    <text evidence="2">The sequence shown here is derived from an EMBL/GenBank/DDBJ whole genome shotgun (WGS) entry which is preliminary data.</text>
</comment>
<dbReference type="InterPro" id="IPR029045">
    <property type="entry name" value="ClpP/crotonase-like_dom_sf"/>
</dbReference>
<dbReference type="PANTHER" id="PTHR42964">
    <property type="entry name" value="ENOYL-COA HYDRATASE"/>
    <property type="match status" value="1"/>
</dbReference>
<protein>
    <submittedName>
        <fullName evidence="2">Enoyl-CoA hydratase family protein</fullName>
    </submittedName>
</protein>
<name>A0A6L7GU79_9ACTN</name>
<comment type="similarity">
    <text evidence="1">Belongs to the enoyl-CoA hydratase/isomerase family.</text>
</comment>
<dbReference type="InterPro" id="IPR014748">
    <property type="entry name" value="Enoyl-CoA_hydra_C"/>
</dbReference>
<evidence type="ECO:0000313" key="3">
    <source>
        <dbReference type="Proteomes" id="UP000475545"/>
    </source>
</evidence>
<dbReference type="CDD" id="cd06558">
    <property type="entry name" value="crotonase-like"/>
    <property type="match status" value="1"/>
</dbReference>
<dbReference type="Proteomes" id="UP000475545">
    <property type="component" value="Unassembled WGS sequence"/>
</dbReference>
<dbReference type="InterPro" id="IPR001753">
    <property type="entry name" value="Enoyl-CoA_hydra/iso"/>
</dbReference>
<dbReference type="Pfam" id="PF00378">
    <property type="entry name" value="ECH_1"/>
    <property type="match status" value="1"/>
</dbReference>
<evidence type="ECO:0000313" key="2">
    <source>
        <dbReference type="EMBL" id="MXP23460.1"/>
    </source>
</evidence>
<accession>A0A6L7GU79</accession>
<dbReference type="NCBIfam" id="NF005879">
    <property type="entry name" value="PRK07827.1"/>
    <property type="match status" value="1"/>
</dbReference>
<keyword evidence="3" id="KW-1185">Reference proteome</keyword>
<gene>
    <name evidence="2" type="ORF">GIY30_19150</name>
</gene>
<dbReference type="AlphaFoldDB" id="A0A6L7GU79"/>